<gene>
    <name evidence="9" type="ORF">J437_LFUL009013</name>
</gene>
<evidence type="ECO:0000313" key="10">
    <source>
        <dbReference type="Proteomes" id="UP000792457"/>
    </source>
</evidence>
<dbReference type="SUPFAM" id="SSF54975">
    <property type="entry name" value="Acylphosphatase/BLUF domain-like"/>
    <property type="match status" value="1"/>
</dbReference>
<dbReference type="PANTHER" id="PTHR10029:SF3">
    <property type="entry name" value="ACYLPHOSPHATASE-RELATED"/>
    <property type="match status" value="1"/>
</dbReference>
<evidence type="ECO:0000256" key="6">
    <source>
        <dbReference type="RuleBase" id="RU000553"/>
    </source>
</evidence>
<keyword evidence="3 6" id="KW-0378">Hydrolase</keyword>
<evidence type="ECO:0000256" key="7">
    <source>
        <dbReference type="RuleBase" id="RU004168"/>
    </source>
</evidence>
<dbReference type="OrthoDB" id="7961613at2759"/>
<evidence type="ECO:0000256" key="4">
    <source>
        <dbReference type="ARBA" id="ARBA00047645"/>
    </source>
</evidence>
<dbReference type="EMBL" id="KZ308434">
    <property type="protein sequence ID" value="KAG8229539.1"/>
    <property type="molecule type" value="Genomic_DNA"/>
</dbReference>
<dbReference type="InterPro" id="IPR001792">
    <property type="entry name" value="Acylphosphatase-like_dom"/>
</dbReference>
<name>A0A8K0K6W8_LADFU</name>
<dbReference type="EC" id="3.6.1.7" evidence="2 6"/>
<dbReference type="Gene3D" id="3.30.70.100">
    <property type="match status" value="1"/>
</dbReference>
<sequence length="133" mass="15389">MYLRLRLLVKLFIAVTLVIGGQYSLVMAEKILSVDFEVFGIVQGVFFRKWNMAEFCLFKNTVMKGTELGLKGWCMNTSQGTVRGQMEGPKKEIDQMKHWLQYTGSPMSRIDKAVFTNEKDIDKYSFTNFSVRH</sequence>
<dbReference type="PROSITE" id="PS51160">
    <property type="entry name" value="ACYLPHOSPHATASE_3"/>
    <property type="match status" value="1"/>
</dbReference>
<keyword evidence="10" id="KW-1185">Reference proteome</keyword>
<dbReference type="Pfam" id="PF00708">
    <property type="entry name" value="Acylphosphatase"/>
    <property type="match status" value="1"/>
</dbReference>
<evidence type="ECO:0000259" key="8">
    <source>
        <dbReference type="PROSITE" id="PS51160"/>
    </source>
</evidence>
<dbReference type="FunFam" id="3.30.70.100:FF:000011">
    <property type="entry name" value="Acylphosphatase"/>
    <property type="match status" value="1"/>
</dbReference>
<dbReference type="GO" id="GO:0003998">
    <property type="term" value="F:acylphosphatase activity"/>
    <property type="evidence" value="ECO:0007669"/>
    <property type="project" value="UniProtKB-EC"/>
</dbReference>
<evidence type="ECO:0000256" key="2">
    <source>
        <dbReference type="ARBA" id="ARBA00012150"/>
    </source>
</evidence>
<feature type="domain" description="Acylphosphatase-like" evidence="8">
    <location>
        <begin position="33"/>
        <end position="133"/>
    </location>
</feature>
<dbReference type="Proteomes" id="UP000792457">
    <property type="component" value="Unassembled WGS sequence"/>
</dbReference>
<dbReference type="PROSITE" id="PS00150">
    <property type="entry name" value="ACYLPHOSPHATASE_1"/>
    <property type="match status" value="1"/>
</dbReference>
<comment type="catalytic activity">
    <reaction evidence="4 6">
        <text>an acyl phosphate + H2O = a carboxylate + phosphate + H(+)</text>
        <dbReference type="Rhea" id="RHEA:14965"/>
        <dbReference type="ChEBI" id="CHEBI:15377"/>
        <dbReference type="ChEBI" id="CHEBI:15378"/>
        <dbReference type="ChEBI" id="CHEBI:29067"/>
        <dbReference type="ChEBI" id="CHEBI:43474"/>
        <dbReference type="ChEBI" id="CHEBI:59918"/>
        <dbReference type="EC" id="3.6.1.7"/>
    </reaction>
</comment>
<reference evidence="9" key="1">
    <citation type="submission" date="2013-04" db="EMBL/GenBank/DDBJ databases">
        <authorList>
            <person name="Qu J."/>
            <person name="Murali S.C."/>
            <person name="Bandaranaike D."/>
            <person name="Bellair M."/>
            <person name="Blankenburg K."/>
            <person name="Chao H."/>
            <person name="Dinh H."/>
            <person name="Doddapaneni H."/>
            <person name="Downs B."/>
            <person name="Dugan-Rocha S."/>
            <person name="Elkadiri S."/>
            <person name="Gnanaolivu R.D."/>
            <person name="Hernandez B."/>
            <person name="Javaid M."/>
            <person name="Jayaseelan J.C."/>
            <person name="Lee S."/>
            <person name="Li M."/>
            <person name="Ming W."/>
            <person name="Munidasa M."/>
            <person name="Muniz J."/>
            <person name="Nguyen L."/>
            <person name="Ongeri F."/>
            <person name="Osuji N."/>
            <person name="Pu L.-L."/>
            <person name="Puazo M."/>
            <person name="Qu C."/>
            <person name="Quiroz J."/>
            <person name="Raj R."/>
            <person name="Weissenberger G."/>
            <person name="Xin Y."/>
            <person name="Zou X."/>
            <person name="Han Y."/>
            <person name="Richards S."/>
            <person name="Worley K."/>
            <person name="Muzny D."/>
            <person name="Gibbs R."/>
        </authorList>
    </citation>
    <scope>NUCLEOTIDE SEQUENCE</scope>
    <source>
        <strain evidence="9">Sampled in the wild</strain>
    </source>
</reference>
<dbReference type="InterPro" id="IPR020456">
    <property type="entry name" value="Acylphosphatase"/>
</dbReference>
<dbReference type="AlphaFoldDB" id="A0A8K0K6W8"/>
<proteinExistence type="inferred from homology"/>
<evidence type="ECO:0000256" key="3">
    <source>
        <dbReference type="ARBA" id="ARBA00022801"/>
    </source>
</evidence>
<comment type="similarity">
    <text evidence="1 7">Belongs to the acylphosphatase family.</text>
</comment>
<evidence type="ECO:0000256" key="1">
    <source>
        <dbReference type="ARBA" id="ARBA00005614"/>
    </source>
</evidence>
<comment type="caution">
    <text evidence="5">Lacks conserved residue(s) required for the propagation of feature annotation.</text>
</comment>
<evidence type="ECO:0000313" key="9">
    <source>
        <dbReference type="EMBL" id="KAG8229539.1"/>
    </source>
</evidence>
<reference evidence="9" key="2">
    <citation type="submission" date="2017-10" db="EMBL/GenBank/DDBJ databases">
        <title>Ladona fulva Genome sequencing and assembly.</title>
        <authorList>
            <person name="Murali S."/>
            <person name="Richards S."/>
            <person name="Bandaranaike D."/>
            <person name="Bellair M."/>
            <person name="Blankenburg K."/>
            <person name="Chao H."/>
            <person name="Dinh H."/>
            <person name="Doddapaneni H."/>
            <person name="Dugan-Rocha S."/>
            <person name="Elkadiri S."/>
            <person name="Gnanaolivu R."/>
            <person name="Hernandez B."/>
            <person name="Skinner E."/>
            <person name="Javaid M."/>
            <person name="Lee S."/>
            <person name="Li M."/>
            <person name="Ming W."/>
            <person name="Munidasa M."/>
            <person name="Muniz J."/>
            <person name="Nguyen L."/>
            <person name="Hughes D."/>
            <person name="Osuji N."/>
            <person name="Pu L.-L."/>
            <person name="Puazo M."/>
            <person name="Qu C."/>
            <person name="Quiroz J."/>
            <person name="Raj R."/>
            <person name="Weissenberger G."/>
            <person name="Xin Y."/>
            <person name="Zou X."/>
            <person name="Han Y."/>
            <person name="Worley K."/>
            <person name="Muzny D."/>
            <person name="Gibbs R."/>
        </authorList>
    </citation>
    <scope>NUCLEOTIDE SEQUENCE</scope>
    <source>
        <strain evidence="9">Sampled in the wild</strain>
    </source>
</reference>
<dbReference type="InterPro" id="IPR017968">
    <property type="entry name" value="Acylphosphatase_CS"/>
</dbReference>
<protein>
    <recommendedName>
        <fullName evidence="2 6">Acylphosphatase</fullName>
        <ecNumber evidence="2 6">3.6.1.7</ecNumber>
    </recommendedName>
</protein>
<organism evidence="9 10">
    <name type="scientific">Ladona fulva</name>
    <name type="common">Scarce chaser dragonfly</name>
    <name type="synonym">Libellula fulva</name>
    <dbReference type="NCBI Taxonomy" id="123851"/>
    <lineage>
        <taxon>Eukaryota</taxon>
        <taxon>Metazoa</taxon>
        <taxon>Ecdysozoa</taxon>
        <taxon>Arthropoda</taxon>
        <taxon>Hexapoda</taxon>
        <taxon>Insecta</taxon>
        <taxon>Pterygota</taxon>
        <taxon>Palaeoptera</taxon>
        <taxon>Odonata</taxon>
        <taxon>Epiprocta</taxon>
        <taxon>Anisoptera</taxon>
        <taxon>Libelluloidea</taxon>
        <taxon>Libellulidae</taxon>
        <taxon>Ladona</taxon>
    </lineage>
</organism>
<dbReference type="InterPro" id="IPR036046">
    <property type="entry name" value="Acylphosphatase-like_dom_sf"/>
</dbReference>
<comment type="caution">
    <text evidence="9">The sequence shown here is derived from an EMBL/GenBank/DDBJ whole genome shotgun (WGS) entry which is preliminary data.</text>
</comment>
<accession>A0A8K0K6W8</accession>
<evidence type="ECO:0000256" key="5">
    <source>
        <dbReference type="PROSITE-ProRule" id="PRU00520"/>
    </source>
</evidence>
<dbReference type="PROSITE" id="PS00151">
    <property type="entry name" value="ACYLPHOSPHATASE_2"/>
    <property type="match status" value="1"/>
</dbReference>
<dbReference type="PANTHER" id="PTHR10029">
    <property type="entry name" value="ACYLPHOSPHATASE"/>
    <property type="match status" value="1"/>
</dbReference>